<dbReference type="InterPro" id="IPR052577">
    <property type="entry name" value="VWA7"/>
</dbReference>
<feature type="compositionally biased region" description="Basic and acidic residues" evidence="1">
    <location>
        <begin position="727"/>
        <end position="758"/>
    </location>
</feature>
<sequence length="914" mass="100057">MTFSPNLSTTLFLITVVLVLLPTETYAFGAGDIPDFSYLSDKAFRHGDIENILTEVAKSAGGATAGGGLLGFAKKMMDKSSGGSKFSKSDVKKVYFGNWLRDYSQAMDIAGLSKLSADTLVLIVSVLGFMAFGFATEEFEVTADRLGVYLPVEHIDNPKGYAEKEGDARQFHPKLRPPVDPRELEVDTRTGMKNYMATEGEGWDTSTSHIRRVFLACIEHGRRSGGEEGADLWEAYRLLGTGLHTMEDLLAHSNWCEIALHKMGYDQVFCHVGDDVIIDTPNGRAPPLVTGTFGGADFMHSMLGEATDHISQASVTALNEKLDDAKNNDSANKFDQIKGILSKLPIGGDDDNGMDQAEQIQSQSKAYNFNPDDVAPPEVQQQLWSLLKWRDNVYRQILKKIEMVPGLENLLEELSNALNEFVYTTLAPYLTPILTQATGALGEGSKAVIDTEDQYQVFDNPNASDPSHSLLSKDHFGLILNEPAGKIAQVVVMNSVNHIVNAWADESVDPDEVINRVLEAFHHPYYANGRSDIQNRMFEAMEQWFRDLGSEQGEQTVQALTKESVREGKNKRLSEEQQQDVEPGYGRRPGQSQSHGHSGGYGGGGGYGGQSQSQQSYSGGGGDGYQQEGYGSRRNDYESESYGDSRRQGESENGSSRHQGGGYNPSYSSGGGGGGGGGYQQESYGSSESYGESRRRNDDEYGSSRRHDEGGYNPSYSSGGGYQQEGHGSRRNEYESESYGESRRRDKDEYSSSRRHEGGGYNPSYSSGGGGGGYQQESYGSRRNDYESESYGESRRRDDNEYNSSYSSGGGGGGGYQQEGYGSRRNEYEPESYGESRRRDDDEYGSSRRGGGYSSGEQGYGGGEYGGRAEYGSSGGDETFGAERLNIRDDNNEYGGGYGGGEGYGRRRNEYNDY</sequence>
<evidence type="ECO:0000313" key="4">
    <source>
        <dbReference type="Proteomes" id="UP001498398"/>
    </source>
</evidence>
<evidence type="ECO:0000313" key="3">
    <source>
        <dbReference type="EMBL" id="KAK7465259.1"/>
    </source>
</evidence>
<feature type="compositionally biased region" description="Gly residues" evidence="1">
    <location>
        <begin position="848"/>
        <end position="866"/>
    </location>
</feature>
<feature type="signal peptide" evidence="2">
    <location>
        <begin position="1"/>
        <end position="27"/>
    </location>
</feature>
<dbReference type="Pfam" id="PF07217">
    <property type="entry name" value="Het-C"/>
    <property type="match status" value="1"/>
</dbReference>
<dbReference type="InterPro" id="IPR010816">
    <property type="entry name" value="Het-C"/>
</dbReference>
<dbReference type="Proteomes" id="UP001498398">
    <property type="component" value="Unassembled WGS sequence"/>
</dbReference>
<feature type="compositionally biased region" description="Basic and acidic residues" evidence="1">
    <location>
        <begin position="563"/>
        <end position="575"/>
    </location>
</feature>
<keyword evidence="4" id="KW-1185">Reference proteome</keyword>
<feature type="compositionally biased region" description="Low complexity" evidence="1">
    <location>
        <begin position="680"/>
        <end position="690"/>
    </location>
</feature>
<evidence type="ECO:0008006" key="5">
    <source>
        <dbReference type="Google" id="ProtNLM"/>
    </source>
</evidence>
<reference evidence="3 4" key="1">
    <citation type="submission" date="2024-01" db="EMBL/GenBank/DDBJ databases">
        <title>A draft genome for the cacao thread blight pathogen Marasmiellus scandens.</title>
        <authorList>
            <person name="Baruah I.K."/>
            <person name="Leung J."/>
            <person name="Bukari Y."/>
            <person name="Amoako-Attah I."/>
            <person name="Meinhardt L.W."/>
            <person name="Bailey B.A."/>
            <person name="Cohen S.P."/>
        </authorList>
    </citation>
    <scope>NUCLEOTIDE SEQUENCE [LARGE SCALE GENOMIC DNA]</scope>
    <source>
        <strain evidence="3 4">GH-19</strain>
    </source>
</reference>
<feature type="compositionally biased region" description="Basic and acidic residues" evidence="1">
    <location>
        <begin position="822"/>
        <end position="841"/>
    </location>
</feature>
<dbReference type="EMBL" id="JBANRG010000006">
    <property type="protein sequence ID" value="KAK7465259.1"/>
    <property type="molecule type" value="Genomic_DNA"/>
</dbReference>
<organism evidence="3 4">
    <name type="scientific">Marasmiellus scandens</name>
    <dbReference type="NCBI Taxonomy" id="2682957"/>
    <lineage>
        <taxon>Eukaryota</taxon>
        <taxon>Fungi</taxon>
        <taxon>Dikarya</taxon>
        <taxon>Basidiomycota</taxon>
        <taxon>Agaricomycotina</taxon>
        <taxon>Agaricomycetes</taxon>
        <taxon>Agaricomycetidae</taxon>
        <taxon>Agaricales</taxon>
        <taxon>Marasmiineae</taxon>
        <taxon>Omphalotaceae</taxon>
        <taxon>Marasmiellus</taxon>
    </lineage>
</organism>
<dbReference type="PANTHER" id="PTHR14905:SF7">
    <property type="entry name" value="VON WILLEBRAND FACTOR A DOMAIN-CONTAINING PROTEIN 7"/>
    <property type="match status" value="1"/>
</dbReference>
<feature type="compositionally biased region" description="Gly residues" evidence="1">
    <location>
        <begin position="659"/>
        <end position="679"/>
    </location>
</feature>
<name>A0ABR1JRP2_9AGAR</name>
<feature type="region of interest" description="Disordered" evidence="1">
    <location>
        <begin position="555"/>
        <end position="914"/>
    </location>
</feature>
<feature type="compositionally biased region" description="Basic and acidic residues" evidence="1">
    <location>
        <begin position="691"/>
        <end position="710"/>
    </location>
</feature>
<evidence type="ECO:0000256" key="1">
    <source>
        <dbReference type="SAM" id="MobiDB-lite"/>
    </source>
</evidence>
<protein>
    <recommendedName>
        <fullName evidence="5">Het-C-domain-containing protein</fullName>
    </recommendedName>
</protein>
<feature type="compositionally biased region" description="Gly residues" evidence="1">
    <location>
        <begin position="597"/>
        <end position="609"/>
    </location>
</feature>
<keyword evidence="2" id="KW-0732">Signal</keyword>
<proteinExistence type="predicted"/>
<feature type="compositionally biased region" description="Basic and acidic residues" evidence="1">
    <location>
        <begin position="904"/>
        <end position="914"/>
    </location>
</feature>
<comment type="caution">
    <text evidence="3">The sequence shown here is derived from an EMBL/GenBank/DDBJ whole genome shotgun (WGS) entry which is preliminary data.</text>
</comment>
<evidence type="ECO:0000256" key="2">
    <source>
        <dbReference type="SAM" id="SignalP"/>
    </source>
</evidence>
<accession>A0ABR1JRP2</accession>
<feature type="chain" id="PRO_5047364998" description="Het-C-domain-containing protein" evidence="2">
    <location>
        <begin position="28"/>
        <end position="914"/>
    </location>
</feature>
<feature type="compositionally biased region" description="Gly residues" evidence="1">
    <location>
        <begin position="894"/>
        <end position="903"/>
    </location>
</feature>
<feature type="compositionally biased region" description="Basic and acidic residues" evidence="1">
    <location>
        <begin position="631"/>
        <end position="650"/>
    </location>
</feature>
<feature type="compositionally biased region" description="Gly residues" evidence="1">
    <location>
        <begin position="808"/>
        <end position="817"/>
    </location>
</feature>
<gene>
    <name evidence="3" type="ORF">VKT23_005238</name>
</gene>
<dbReference type="PANTHER" id="PTHR14905">
    <property type="entry name" value="NG37"/>
    <property type="match status" value="1"/>
</dbReference>
<feature type="compositionally biased region" description="Basic and acidic residues" evidence="1">
    <location>
        <begin position="780"/>
        <end position="800"/>
    </location>
</feature>